<evidence type="ECO:0000256" key="3">
    <source>
        <dbReference type="SAM" id="SignalP"/>
    </source>
</evidence>
<dbReference type="SUPFAM" id="SSF49464">
    <property type="entry name" value="Carboxypeptidase regulatory domain-like"/>
    <property type="match status" value="1"/>
</dbReference>
<dbReference type="InterPro" id="IPR023996">
    <property type="entry name" value="TonB-dep_OMP_SusC/RagA"/>
</dbReference>
<comment type="caution">
    <text evidence="5">The sequence shown here is derived from an EMBL/GenBank/DDBJ whole genome shotgun (WGS) entry which is preliminary data.</text>
</comment>
<dbReference type="InterPro" id="IPR037066">
    <property type="entry name" value="Plug_dom_sf"/>
</dbReference>
<dbReference type="PANTHER" id="PTHR30069">
    <property type="entry name" value="TONB-DEPENDENT OUTER MEMBRANE RECEPTOR"/>
    <property type="match status" value="1"/>
</dbReference>
<dbReference type="InterPro" id="IPR023997">
    <property type="entry name" value="TonB-dep_OMP_SusC/RagA_CS"/>
</dbReference>
<gene>
    <name evidence="5" type="ORF">I5907_02380</name>
</gene>
<dbReference type="NCBIfam" id="TIGR04056">
    <property type="entry name" value="OMP_RagA_SusC"/>
    <property type="match status" value="1"/>
</dbReference>
<reference evidence="5" key="1">
    <citation type="submission" date="2020-11" db="EMBL/GenBank/DDBJ databases">
        <title>Bacterial whole genome sequence for Panacibacter sp. DH6.</title>
        <authorList>
            <person name="Le V."/>
            <person name="Ko S."/>
            <person name="Ahn C.-Y."/>
            <person name="Oh H.-M."/>
        </authorList>
    </citation>
    <scope>NUCLEOTIDE SEQUENCE</scope>
    <source>
        <strain evidence="5">DH6</strain>
    </source>
</reference>
<dbReference type="InterPro" id="IPR039426">
    <property type="entry name" value="TonB-dep_rcpt-like"/>
</dbReference>
<dbReference type="GO" id="GO:0015344">
    <property type="term" value="F:siderophore uptake transmembrane transporter activity"/>
    <property type="evidence" value="ECO:0007669"/>
    <property type="project" value="TreeGrafter"/>
</dbReference>
<dbReference type="InterPro" id="IPR008969">
    <property type="entry name" value="CarboxyPept-like_regulatory"/>
</dbReference>
<dbReference type="NCBIfam" id="TIGR04057">
    <property type="entry name" value="SusC_RagA_signa"/>
    <property type="match status" value="1"/>
</dbReference>
<evidence type="ECO:0000256" key="2">
    <source>
        <dbReference type="PROSITE-ProRule" id="PRU01360"/>
    </source>
</evidence>
<keyword evidence="2" id="KW-0813">Transport</keyword>
<dbReference type="PROSITE" id="PS52016">
    <property type="entry name" value="TONB_DEPENDENT_REC_3"/>
    <property type="match status" value="1"/>
</dbReference>
<dbReference type="GO" id="GO:0044718">
    <property type="term" value="P:siderophore transmembrane transport"/>
    <property type="evidence" value="ECO:0007669"/>
    <property type="project" value="TreeGrafter"/>
</dbReference>
<dbReference type="SUPFAM" id="SSF56935">
    <property type="entry name" value="Porins"/>
    <property type="match status" value="1"/>
</dbReference>
<dbReference type="RefSeq" id="WP_196989135.1">
    <property type="nucleotide sequence ID" value="NZ_JADWYR010000001.1"/>
</dbReference>
<evidence type="ECO:0000313" key="5">
    <source>
        <dbReference type="EMBL" id="MBG9375059.1"/>
    </source>
</evidence>
<sequence>MKKTKATWLPGRSSFSLFSTLLSLLLLISSAVTAQDNSVISGVVLGSDKAPVEGVSIATDQSKANTLSDAKGAFTITVTAADKFLVFTYVGMKEQRVGITGQKNITVTLEGSASDLGEVVVIGYGTQRKGSVTGSIATVTSKDIDRVHGGATVSTTLAGKLPGVTFRMADGRPGASAGIQIRNMGNPLYVIDGIQQDAGQFNNLAPNDIESITVLKDGSAAIYGVRAANGVVVVTTKRGATGKNAINVDAYAGWQQWFRFPEVVNNSYDYMYYRAEAEINSFGNTNITQEELEKYKQGESAGPQYRSFDWRKFITSNNNAPQNSVNVNINGGSDKVNYYVSATNFFQNSVMGSEYKFNRTNIQSNITAKLTSGLKVGVDINGRIESRENPGVPGLDDYWLARYAVLRNTPIERPYANDNPAYLNDIGHIETNYAYLNKTIAGLYRGDWRVLQTNFHADYQVPGIKGLTVRGLFSYYIADYLLNNHEYTYNGYRYDEANDTYIPSGGSTNPWREREQIKQINTTLQGQINYNNTFGDHTIGATVVAERLKTTRLRNWIHASPVSNNLPLIYFPTADRYDDSDDRTSRVGYIGRVTYNYANRYFLEASVRRDASYLFAPGYRVGYFPGGSIGWRITNEPFFKSLLGDNDYILSDLKFRASYGVLGDDTNPYDNSNPIVAPYAYLQGYNYNQGIAILDGNSITVSRDKGVPTTNITWLKSKIMDIGMDFSLFRGKITGTVDYFYRKRTGLLGAKNDVLTPIEIGYQLPRENINSDAQYGAEFSLGYNGKISQLNFNVTGNFSITRGKSLNSYNPLFFNSFDQYRNSSEDRFNNISWGYNVLGQFSSQEQINNYPVNIDGQGNRTLLPGDLIYEDVNKDGKIDGLDERPIGYGYGQQPNINFGLSIALNYRNFDFHADFSGAAGYTWFQNWEMRWAFQGNGNLNEIFTDRWHKADPFDPNSEWIPGKYPANRYNPGTGHSNYNKNSTFWAHNVKQIRARTIELGYRLPQDWLKRVRIQNTRIYLNVYNLFSIDNLSQYGIDPEVIDDNGLQFPQNRVFNVGINLSL</sequence>
<dbReference type="AlphaFoldDB" id="A0A931GX56"/>
<feature type="domain" description="TonB-dependent receptor plug" evidence="4">
    <location>
        <begin position="131"/>
        <end position="231"/>
    </location>
</feature>
<keyword evidence="6" id="KW-1185">Reference proteome</keyword>
<keyword evidence="2" id="KW-0998">Cell outer membrane</keyword>
<comment type="similarity">
    <text evidence="2">Belongs to the TonB-dependent receptor family.</text>
</comment>
<proteinExistence type="inferred from homology"/>
<organism evidence="5 6">
    <name type="scientific">Panacibacter microcysteis</name>
    <dbReference type="NCBI Taxonomy" id="2793269"/>
    <lineage>
        <taxon>Bacteria</taxon>
        <taxon>Pseudomonadati</taxon>
        <taxon>Bacteroidota</taxon>
        <taxon>Chitinophagia</taxon>
        <taxon>Chitinophagales</taxon>
        <taxon>Chitinophagaceae</taxon>
        <taxon>Panacibacter</taxon>
    </lineage>
</organism>
<feature type="signal peptide" evidence="3">
    <location>
        <begin position="1"/>
        <end position="34"/>
    </location>
</feature>
<dbReference type="EMBL" id="JADWYR010000001">
    <property type="protein sequence ID" value="MBG9375059.1"/>
    <property type="molecule type" value="Genomic_DNA"/>
</dbReference>
<dbReference type="Pfam" id="PF13715">
    <property type="entry name" value="CarbopepD_reg_2"/>
    <property type="match status" value="1"/>
</dbReference>
<keyword evidence="1 3" id="KW-0732">Signal</keyword>
<name>A0A931GX56_9BACT</name>
<dbReference type="PANTHER" id="PTHR30069:SF29">
    <property type="entry name" value="HEMOGLOBIN AND HEMOGLOBIN-HAPTOGLOBIN-BINDING PROTEIN 1-RELATED"/>
    <property type="match status" value="1"/>
</dbReference>
<dbReference type="InterPro" id="IPR010916">
    <property type="entry name" value="TonB_box_CS"/>
</dbReference>
<accession>A0A931GX56</accession>
<keyword evidence="2" id="KW-0472">Membrane</keyword>
<dbReference type="Pfam" id="PF07715">
    <property type="entry name" value="Plug"/>
    <property type="match status" value="1"/>
</dbReference>
<dbReference type="Proteomes" id="UP000628448">
    <property type="component" value="Unassembled WGS sequence"/>
</dbReference>
<protein>
    <submittedName>
        <fullName evidence="5">SusC/RagA family TonB-linked outer membrane protein</fullName>
    </submittedName>
</protein>
<dbReference type="InterPro" id="IPR012910">
    <property type="entry name" value="Plug_dom"/>
</dbReference>
<keyword evidence="2" id="KW-0812">Transmembrane</keyword>
<keyword evidence="2" id="KW-1134">Transmembrane beta strand</keyword>
<dbReference type="GO" id="GO:0009279">
    <property type="term" value="C:cell outer membrane"/>
    <property type="evidence" value="ECO:0007669"/>
    <property type="project" value="UniProtKB-SubCell"/>
</dbReference>
<evidence type="ECO:0000259" key="4">
    <source>
        <dbReference type="Pfam" id="PF07715"/>
    </source>
</evidence>
<evidence type="ECO:0000313" key="6">
    <source>
        <dbReference type="Proteomes" id="UP000628448"/>
    </source>
</evidence>
<feature type="chain" id="PRO_5036953548" evidence="3">
    <location>
        <begin position="35"/>
        <end position="1062"/>
    </location>
</feature>
<evidence type="ECO:0000256" key="1">
    <source>
        <dbReference type="ARBA" id="ARBA00022729"/>
    </source>
</evidence>
<dbReference type="Gene3D" id="2.170.130.10">
    <property type="entry name" value="TonB-dependent receptor, plug domain"/>
    <property type="match status" value="1"/>
</dbReference>
<dbReference type="PROSITE" id="PS00430">
    <property type="entry name" value="TONB_DEPENDENT_REC_1"/>
    <property type="match status" value="1"/>
</dbReference>
<comment type="subcellular location">
    <subcellularLocation>
        <location evidence="2">Cell outer membrane</location>
        <topology evidence="2">Multi-pass membrane protein</topology>
    </subcellularLocation>
</comment>